<evidence type="ECO:0000313" key="16">
    <source>
        <dbReference type="Proteomes" id="UP000252669"/>
    </source>
</evidence>
<evidence type="ECO:0000256" key="1">
    <source>
        <dbReference type="ARBA" id="ARBA00004571"/>
    </source>
</evidence>
<evidence type="ECO:0000259" key="14">
    <source>
        <dbReference type="Pfam" id="PF07715"/>
    </source>
</evidence>
<dbReference type="GO" id="GO:0009279">
    <property type="term" value="C:cell outer membrane"/>
    <property type="evidence" value="ECO:0007669"/>
    <property type="project" value="UniProtKB-SubCell"/>
</dbReference>
<proteinExistence type="inferred from homology"/>
<feature type="domain" description="TonB-dependent receptor plug" evidence="14">
    <location>
        <begin position="40"/>
        <end position="143"/>
    </location>
</feature>
<evidence type="ECO:0000256" key="4">
    <source>
        <dbReference type="ARBA" id="ARBA00022496"/>
    </source>
</evidence>
<evidence type="ECO:0000256" key="2">
    <source>
        <dbReference type="ARBA" id="ARBA00022448"/>
    </source>
</evidence>
<evidence type="ECO:0000256" key="6">
    <source>
        <dbReference type="ARBA" id="ARBA00023004"/>
    </source>
</evidence>
<keyword evidence="4" id="KW-0410">Iron transport</keyword>
<dbReference type="PROSITE" id="PS52016">
    <property type="entry name" value="TONB_DEPENDENT_REC_3"/>
    <property type="match status" value="1"/>
</dbReference>
<evidence type="ECO:0000256" key="12">
    <source>
        <dbReference type="RuleBase" id="RU003357"/>
    </source>
</evidence>
<dbReference type="PANTHER" id="PTHR32552:SF81">
    <property type="entry name" value="TONB-DEPENDENT OUTER MEMBRANE RECEPTOR"/>
    <property type="match status" value="1"/>
</dbReference>
<keyword evidence="15" id="KW-0675">Receptor</keyword>
<dbReference type="InterPro" id="IPR036942">
    <property type="entry name" value="Beta-barrel_TonB_sf"/>
</dbReference>
<feature type="domain" description="TonB-dependent receptor-like beta-barrel" evidence="13">
    <location>
        <begin position="239"/>
        <end position="651"/>
    </location>
</feature>
<reference evidence="15 16" key="1">
    <citation type="submission" date="2017-10" db="EMBL/GenBank/DDBJ databases">
        <title>Genomics of the genus Arcobacter.</title>
        <authorList>
            <person name="Perez-Cataluna A."/>
            <person name="Figueras M.J."/>
        </authorList>
    </citation>
    <scope>NUCLEOTIDE SEQUENCE [LARGE SCALE GENOMIC DNA]</scope>
    <source>
        <strain evidence="15 16">CECT 9230</strain>
    </source>
</reference>
<evidence type="ECO:0000256" key="10">
    <source>
        <dbReference type="ARBA" id="ARBA00023237"/>
    </source>
</evidence>
<comment type="subcellular location">
    <subcellularLocation>
        <location evidence="1 11">Cell outer membrane</location>
        <topology evidence="1 11">Multi-pass membrane protein</topology>
    </subcellularLocation>
</comment>
<dbReference type="Pfam" id="PF00593">
    <property type="entry name" value="TonB_dep_Rec_b-barrel"/>
    <property type="match status" value="1"/>
</dbReference>
<comment type="caution">
    <text evidence="15">The sequence shown here is derived from an EMBL/GenBank/DDBJ whole genome shotgun (WGS) entry which is preliminary data.</text>
</comment>
<evidence type="ECO:0000256" key="9">
    <source>
        <dbReference type="ARBA" id="ARBA00023136"/>
    </source>
</evidence>
<dbReference type="Gene3D" id="2.40.170.20">
    <property type="entry name" value="TonB-dependent receptor, beta-barrel domain"/>
    <property type="match status" value="1"/>
</dbReference>
<dbReference type="InterPro" id="IPR000531">
    <property type="entry name" value="Beta-barrel_TonB"/>
</dbReference>
<dbReference type="CDD" id="cd01347">
    <property type="entry name" value="ligand_gated_channel"/>
    <property type="match status" value="1"/>
</dbReference>
<dbReference type="PANTHER" id="PTHR32552">
    <property type="entry name" value="FERRICHROME IRON RECEPTOR-RELATED"/>
    <property type="match status" value="1"/>
</dbReference>
<keyword evidence="10 11" id="KW-0998">Cell outer membrane</keyword>
<protein>
    <submittedName>
        <fullName evidence="15">TonB-dependent siderophore receptor</fullName>
    </submittedName>
</protein>
<dbReference type="InterPro" id="IPR039426">
    <property type="entry name" value="TonB-dep_rcpt-like"/>
</dbReference>
<keyword evidence="7" id="KW-0406">Ion transport</keyword>
<sequence>MKMEKKIIFISLFVSSLIFANETTKLEEITVSANKMEENIKDVPQSISVISEEEIEQKGIKTVQDIIKEIPNMSINPMVGNGVSFRGLNGTVFGNTNPVIIYVDGVPYYDMLDFNPSLADVEQVEVLRGPQGTLYGKNANGAVINIVTKAPTNKWKAKIGTEFGNQNYSYTTINTSGAIIDDKLYAGINGSYMHDDGWIKNNYSGMNKNANRKEDRETSAYLMFKPTDNFSGKLTISDNYERRNFIDGFAAPTGVRINSLDRDNEKNVSFDMPTLEKIKVKSQALNLSYELDKVKFESVSTHKQSIYDAIFDTDYLAYNANDGSKQWNYTDSDIWAQELKISSKNQDIKWVTGLYFEKEEKDMPKGGYAFAAGSDNFVSKRNGETYAIFGQTMIPLGNSFELTLGGRLQKIKKDIDLMKYSNWGGFESTMPYKDEKTWNSFLPKVALTYKINDNLTTYASISKGYMPGGHNYFPNTPNSSPNTFEPEKNISYEIGAKYIGDNFALNTAIFYMNIEDFQVYTQGIAGYDTSNAKKAHSQGIELDGTYFITDNWSISGSLGLIQSKYDDYFDGVNKYDGEKIENTPNYTANLGISYLANSGIYGRLDLNARGTTNYFVITQGAFQKADGGITANAKIGYKIGDFDIYAFGKNITNEDYITSVYSNIITFNEPRRFGIGAIYKF</sequence>
<evidence type="ECO:0000256" key="7">
    <source>
        <dbReference type="ARBA" id="ARBA00023065"/>
    </source>
</evidence>
<evidence type="ECO:0000256" key="11">
    <source>
        <dbReference type="PROSITE-ProRule" id="PRU01360"/>
    </source>
</evidence>
<organism evidence="15 16">
    <name type="scientific">Aliarcobacter vitoriensis</name>
    <dbReference type="NCBI Taxonomy" id="2011099"/>
    <lineage>
        <taxon>Bacteria</taxon>
        <taxon>Pseudomonadati</taxon>
        <taxon>Campylobacterota</taxon>
        <taxon>Epsilonproteobacteria</taxon>
        <taxon>Campylobacterales</taxon>
        <taxon>Arcobacteraceae</taxon>
        <taxon>Aliarcobacter</taxon>
    </lineage>
</organism>
<dbReference type="SUPFAM" id="SSF56935">
    <property type="entry name" value="Porins"/>
    <property type="match status" value="1"/>
</dbReference>
<dbReference type="GO" id="GO:0006826">
    <property type="term" value="P:iron ion transport"/>
    <property type="evidence" value="ECO:0007669"/>
    <property type="project" value="UniProtKB-KW"/>
</dbReference>
<dbReference type="Pfam" id="PF07715">
    <property type="entry name" value="Plug"/>
    <property type="match status" value="1"/>
</dbReference>
<keyword evidence="16" id="KW-1185">Reference proteome</keyword>
<evidence type="ECO:0000256" key="3">
    <source>
        <dbReference type="ARBA" id="ARBA00022452"/>
    </source>
</evidence>
<dbReference type="Proteomes" id="UP000252669">
    <property type="component" value="Unassembled WGS sequence"/>
</dbReference>
<dbReference type="InterPro" id="IPR012910">
    <property type="entry name" value="Plug_dom"/>
</dbReference>
<keyword evidence="5 11" id="KW-0812">Transmembrane</keyword>
<gene>
    <name evidence="15" type="ORF">CRU91_10075</name>
</gene>
<evidence type="ECO:0000256" key="5">
    <source>
        <dbReference type="ARBA" id="ARBA00022692"/>
    </source>
</evidence>
<evidence type="ECO:0000313" key="15">
    <source>
        <dbReference type="EMBL" id="RBQ28317.1"/>
    </source>
</evidence>
<keyword evidence="3 11" id="KW-1134">Transmembrane beta strand</keyword>
<name>A0A366MQJ8_9BACT</name>
<evidence type="ECO:0000256" key="8">
    <source>
        <dbReference type="ARBA" id="ARBA00023077"/>
    </source>
</evidence>
<keyword evidence="9 11" id="KW-0472">Membrane</keyword>
<dbReference type="AlphaFoldDB" id="A0A366MQJ8"/>
<keyword evidence="2 11" id="KW-0813">Transport</keyword>
<keyword evidence="8 12" id="KW-0798">TonB box</keyword>
<dbReference type="EMBL" id="PDKB01000018">
    <property type="protein sequence ID" value="RBQ28317.1"/>
    <property type="molecule type" value="Genomic_DNA"/>
</dbReference>
<accession>A0A366MQJ8</accession>
<dbReference type="OrthoDB" id="9763670at2"/>
<keyword evidence="6" id="KW-0408">Iron</keyword>
<evidence type="ECO:0000259" key="13">
    <source>
        <dbReference type="Pfam" id="PF00593"/>
    </source>
</evidence>
<comment type="similarity">
    <text evidence="11 12">Belongs to the TonB-dependent receptor family.</text>
</comment>